<gene>
    <name evidence="2" type="ORF">Prum_000650</name>
</gene>
<name>A0A6V8KMP0_9ACTN</name>
<feature type="transmembrane region" description="Helical" evidence="1">
    <location>
        <begin position="45"/>
        <end position="61"/>
    </location>
</feature>
<reference evidence="2 3" key="2">
    <citation type="submission" date="2020-03" db="EMBL/GenBank/DDBJ databases">
        <authorList>
            <person name="Ichikawa N."/>
            <person name="Kimura A."/>
            <person name="Kitahashi Y."/>
            <person name="Uohara A."/>
        </authorList>
    </citation>
    <scope>NUCLEOTIDE SEQUENCE [LARGE SCALE GENOMIC DNA]</scope>
    <source>
        <strain evidence="2 3">NBRC 108638</strain>
    </source>
</reference>
<dbReference type="Proteomes" id="UP000482960">
    <property type="component" value="Unassembled WGS sequence"/>
</dbReference>
<feature type="transmembrane region" description="Helical" evidence="1">
    <location>
        <begin position="6"/>
        <end position="24"/>
    </location>
</feature>
<keyword evidence="3" id="KW-1185">Reference proteome</keyword>
<evidence type="ECO:0000313" key="2">
    <source>
        <dbReference type="EMBL" id="GFJ86423.1"/>
    </source>
</evidence>
<accession>A0A6V8KMP0</accession>
<evidence type="ECO:0000256" key="1">
    <source>
        <dbReference type="SAM" id="Phobius"/>
    </source>
</evidence>
<evidence type="ECO:0000313" key="3">
    <source>
        <dbReference type="Proteomes" id="UP000482960"/>
    </source>
</evidence>
<feature type="transmembrane region" description="Helical" evidence="1">
    <location>
        <begin position="73"/>
        <end position="95"/>
    </location>
</feature>
<keyword evidence="1" id="KW-1133">Transmembrane helix</keyword>
<comment type="caution">
    <text evidence="2">The sequence shown here is derived from an EMBL/GenBank/DDBJ whole genome shotgun (WGS) entry which is preliminary data.</text>
</comment>
<dbReference type="EMBL" id="BLPG01000001">
    <property type="protein sequence ID" value="GFJ86423.1"/>
    <property type="molecule type" value="Genomic_DNA"/>
</dbReference>
<proteinExistence type="predicted"/>
<protein>
    <submittedName>
        <fullName evidence="2">Uncharacterized protein</fullName>
    </submittedName>
</protein>
<keyword evidence="1" id="KW-0472">Membrane</keyword>
<keyword evidence="1" id="KW-0812">Transmembrane</keyword>
<organism evidence="2 3">
    <name type="scientific">Phytohabitans rumicis</name>
    <dbReference type="NCBI Taxonomy" id="1076125"/>
    <lineage>
        <taxon>Bacteria</taxon>
        <taxon>Bacillati</taxon>
        <taxon>Actinomycetota</taxon>
        <taxon>Actinomycetes</taxon>
        <taxon>Micromonosporales</taxon>
        <taxon>Micromonosporaceae</taxon>
    </lineage>
</organism>
<dbReference type="AlphaFoldDB" id="A0A6V8KMP0"/>
<reference evidence="2 3" key="1">
    <citation type="submission" date="2020-03" db="EMBL/GenBank/DDBJ databases">
        <title>Whole genome shotgun sequence of Phytohabitans rumicis NBRC 108638.</title>
        <authorList>
            <person name="Komaki H."/>
            <person name="Tamura T."/>
        </authorList>
    </citation>
    <scope>NUCLEOTIDE SEQUENCE [LARGE SCALE GENOMIC DNA]</scope>
    <source>
        <strain evidence="2 3">NBRC 108638</strain>
    </source>
</reference>
<sequence length="107" mass="11349">MDVVLAVVVAAANLAVAALLLAGSRGGRAVPRIFRRSQPFPRMRAAMHACLGLGMGAGWLVKDIFPPHSTGDMVLFNVIRILLVAGLVTALLVAFRHARPIRRKAAG</sequence>